<organism evidence="2 3">
    <name type="scientific">Armillaria borealis</name>
    <dbReference type="NCBI Taxonomy" id="47425"/>
    <lineage>
        <taxon>Eukaryota</taxon>
        <taxon>Fungi</taxon>
        <taxon>Dikarya</taxon>
        <taxon>Basidiomycota</taxon>
        <taxon>Agaricomycotina</taxon>
        <taxon>Agaricomycetes</taxon>
        <taxon>Agaricomycetidae</taxon>
        <taxon>Agaricales</taxon>
        <taxon>Marasmiineae</taxon>
        <taxon>Physalacriaceae</taxon>
        <taxon>Armillaria</taxon>
    </lineage>
</organism>
<feature type="compositionally biased region" description="Polar residues" evidence="1">
    <location>
        <begin position="206"/>
        <end position="219"/>
    </location>
</feature>
<proteinExistence type="predicted"/>
<dbReference type="Proteomes" id="UP001175226">
    <property type="component" value="Unassembled WGS sequence"/>
</dbReference>
<keyword evidence="3" id="KW-1185">Reference proteome</keyword>
<feature type="region of interest" description="Disordered" evidence="1">
    <location>
        <begin position="196"/>
        <end position="219"/>
    </location>
</feature>
<evidence type="ECO:0000313" key="3">
    <source>
        <dbReference type="Proteomes" id="UP001175226"/>
    </source>
</evidence>
<evidence type="ECO:0000313" key="2">
    <source>
        <dbReference type="EMBL" id="KAK0429599.1"/>
    </source>
</evidence>
<evidence type="ECO:0000256" key="1">
    <source>
        <dbReference type="SAM" id="MobiDB-lite"/>
    </source>
</evidence>
<protein>
    <submittedName>
        <fullName evidence="2">Uncharacterized protein</fullName>
    </submittedName>
</protein>
<accession>A0AA39ITV7</accession>
<sequence>MTTVQIERVNQSWAELCYSVNQVLQAGNGDPHRIQLQLNELALWEQYWIEAQVDFSDEYVAIINAGLLSMRSSLSEAFFISNDPPKEPPLLQPKSKVYTGRKGHPRADINPSILALLTHTHGSAAKIGHLFRMHTRTISRHQQDAGLKEPGQAPFQTVVDANGEEHTIHTPTRPKMSDISDEDLDKLVDGIHSRCPGFGQPADQGCSGSTRPSHLSTAG</sequence>
<dbReference type="EMBL" id="JAUEPT010000230">
    <property type="protein sequence ID" value="KAK0429599.1"/>
    <property type="molecule type" value="Genomic_DNA"/>
</dbReference>
<dbReference type="AlphaFoldDB" id="A0AA39ITV7"/>
<name>A0AA39ITV7_9AGAR</name>
<gene>
    <name evidence="2" type="ORF">EV421DRAFT_1914390</name>
</gene>
<reference evidence="2" key="1">
    <citation type="submission" date="2023-06" db="EMBL/GenBank/DDBJ databases">
        <authorList>
            <consortium name="Lawrence Berkeley National Laboratory"/>
            <person name="Ahrendt S."/>
            <person name="Sahu N."/>
            <person name="Indic B."/>
            <person name="Wong-Bajracharya J."/>
            <person name="Merenyi Z."/>
            <person name="Ke H.-M."/>
            <person name="Monk M."/>
            <person name="Kocsube S."/>
            <person name="Drula E."/>
            <person name="Lipzen A."/>
            <person name="Balint B."/>
            <person name="Henrissat B."/>
            <person name="Andreopoulos B."/>
            <person name="Martin F.M."/>
            <person name="Harder C.B."/>
            <person name="Rigling D."/>
            <person name="Ford K.L."/>
            <person name="Foster G.D."/>
            <person name="Pangilinan J."/>
            <person name="Papanicolaou A."/>
            <person name="Barry K."/>
            <person name="LaButti K."/>
            <person name="Viragh M."/>
            <person name="Koriabine M."/>
            <person name="Yan M."/>
            <person name="Riley R."/>
            <person name="Champramary S."/>
            <person name="Plett K.L."/>
            <person name="Tsai I.J."/>
            <person name="Slot J."/>
            <person name="Sipos G."/>
            <person name="Plett J."/>
            <person name="Nagy L.G."/>
            <person name="Grigoriev I.V."/>
        </authorList>
    </citation>
    <scope>NUCLEOTIDE SEQUENCE</scope>
    <source>
        <strain evidence="2">FPL87.14</strain>
    </source>
</reference>
<comment type="caution">
    <text evidence="2">The sequence shown here is derived from an EMBL/GenBank/DDBJ whole genome shotgun (WGS) entry which is preliminary data.</text>
</comment>